<reference evidence="2" key="2">
    <citation type="submission" date="2025-08" db="UniProtKB">
        <authorList>
            <consortium name="RefSeq"/>
        </authorList>
    </citation>
    <scope>IDENTIFICATION</scope>
    <source>
        <tissue evidence="2">Leaf</tissue>
    </source>
</reference>
<keyword evidence="1" id="KW-1185">Reference proteome</keyword>
<protein>
    <submittedName>
        <fullName evidence="2">Uncharacterized protein LOC142166805</fullName>
    </submittedName>
</protein>
<gene>
    <name evidence="2" type="primary">LOC142166805</name>
</gene>
<reference evidence="1" key="1">
    <citation type="journal article" date="2014" name="Nat. Commun.">
        <title>The tobacco genome sequence and its comparison with those of tomato and potato.</title>
        <authorList>
            <person name="Sierro N."/>
            <person name="Battey J.N."/>
            <person name="Ouadi S."/>
            <person name="Bakaher N."/>
            <person name="Bovet L."/>
            <person name="Willig A."/>
            <person name="Goepfert S."/>
            <person name="Peitsch M.C."/>
            <person name="Ivanov N.V."/>
        </authorList>
    </citation>
    <scope>NUCLEOTIDE SEQUENCE [LARGE SCALE GENOMIC DNA]</scope>
</reference>
<evidence type="ECO:0000313" key="1">
    <source>
        <dbReference type="Proteomes" id="UP000790787"/>
    </source>
</evidence>
<dbReference type="RefSeq" id="XP_075082297.1">
    <property type="nucleotide sequence ID" value="XM_075226196.1"/>
</dbReference>
<sequence length="842" mass="93833">MRSLWDELNSSYAGHVCSCGALPKFIEDQQLFQFLNGINESYTTVKSVIMLMNPLPPISKAYSPLQQDESQREAYSAAPNFSGDATSLWVFPDTSTTNRNFSQKVNFETRKTTPNVSCKYCKKPGHSVDKCYILHGFPADFKFTRIKKYASCVQTESPPSFAVTSTSQHTNTSTPGFTKEQYQHLMTLFQQTQMPNTSTPDTSNVDHSAFAHFAGLFSKYAVDSEGSHVCSSSQLGVNPFILDTCATNHITPHKHLLCNVQPLIKPFYVTLPNGYKVKVISIGYLYLRHDIILLHGPSLKRPLEIGKASGRLYDLHPDTDLFPVPSSSMNVSSSSTLPNSVSIVSDKSNHVVTHANGTHACQTMPLLVAVLKPPSYSQAKALLPSVVLKNLSPYKKLHGLPPLYNHLKSFGCLCFATSPKFDRDKFQARAIPSIFLGCLFGKKGYKLLNLTTHSIFFSRDVVFYEHIFPYKSDHPFVFPSYSTSDFVDSATSFSLPSPTPAIYAPQDSLVPSFPSPTPLSFPPPLSKSTRTVQQPSYLKDYVCSSVLSSNSLPNFSKEAMLKEFQALEANQTWDIVPLPPQKKVIPCKWVYKIKQRVDGSIERYKARLKKSLYGIRQASRQWFSKLSEALQPRGYISSINDYSLFTKSFLDAQFKIKDLGSVHYFLGLEISLLSQGYVMRQYKYTSHLLSEFNCQYFSPVMTPLDPSVKLVLDMGEPVSDSSFKKQPTISLSSAEAEYRALRKVSVEVSWLLRLLHDLGLSISNPVSIYCDNQAALHIAKSPYQPVGRHHDQGSSWSGSSWITLQARCILTLKLGGEGVSPATSQAQLTQAQPDKGKQKALL</sequence>
<accession>A0AC58SBF1</accession>
<dbReference type="Proteomes" id="UP000790787">
    <property type="component" value="Chromosome 2"/>
</dbReference>
<proteinExistence type="predicted"/>
<name>A0AC58SBF1_TOBAC</name>
<evidence type="ECO:0000313" key="2">
    <source>
        <dbReference type="RefSeq" id="XP_075082297.1"/>
    </source>
</evidence>
<organism evidence="1 2">
    <name type="scientific">Nicotiana tabacum</name>
    <name type="common">Common tobacco</name>
    <dbReference type="NCBI Taxonomy" id="4097"/>
    <lineage>
        <taxon>Eukaryota</taxon>
        <taxon>Viridiplantae</taxon>
        <taxon>Streptophyta</taxon>
        <taxon>Embryophyta</taxon>
        <taxon>Tracheophyta</taxon>
        <taxon>Spermatophyta</taxon>
        <taxon>Magnoliopsida</taxon>
        <taxon>eudicotyledons</taxon>
        <taxon>Gunneridae</taxon>
        <taxon>Pentapetalae</taxon>
        <taxon>asterids</taxon>
        <taxon>lamiids</taxon>
        <taxon>Solanales</taxon>
        <taxon>Solanaceae</taxon>
        <taxon>Nicotianoideae</taxon>
        <taxon>Nicotianeae</taxon>
        <taxon>Nicotiana</taxon>
    </lineage>
</organism>